<name>A0ABW8YK16_9SPHN</name>
<dbReference type="InterPro" id="IPR022998">
    <property type="entry name" value="ThiamineP_synth_TenI"/>
</dbReference>
<keyword evidence="3" id="KW-1185">Reference proteome</keyword>
<dbReference type="Pfam" id="PF02581">
    <property type="entry name" value="TMP-TENI"/>
    <property type="match status" value="1"/>
</dbReference>
<dbReference type="InterPro" id="IPR013785">
    <property type="entry name" value="Aldolase_TIM"/>
</dbReference>
<comment type="caution">
    <text evidence="2">The sequence shown here is derived from an EMBL/GenBank/DDBJ whole genome shotgun (WGS) entry which is preliminary data.</text>
</comment>
<gene>
    <name evidence="2" type="ORF">ABS767_04615</name>
</gene>
<evidence type="ECO:0000313" key="3">
    <source>
        <dbReference type="Proteomes" id="UP001629244"/>
    </source>
</evidence>
<protein>
    <submittedName>
        <fullName evidence="2">Thiamine phosphate synthase</fullName>
    </submittedName>
</protein>
<reference evidence="2 3" key="1">
    <citation type="submission" date="2024-06" db="EMBL/GenBank/DDBJ databases">
        <authorList>
            <person name="Kaempfer P."/>
            <person name="Viver T."/>
        </authorList>
    </citation>
    <scope>NUCLEOTIDE SEQUENCE [LARGE SCALE GENOMIC DNA]</scope>
    <source>
        <strain evidence="2 3">ST-64</strain>
    </source>
</reference>
<organism evidence="2 3">
    <name type="scientific">Sphingomonas plantiphila</name>
    <dbReference type="NCBI Taxonomy" id="3163295"/>
    <lineage>
        <taxon>Bacteria</taxon>
        <taxon>Pseudomonadati</taxon>
        <taxon>Pseudomonadota</taxon>
        <taxon>Alphaproteobacteria</taxon>
        <taxon>Sphingomonadales</taxon>
        <taxon>Sphingomonadaceae</taxon>
        <taxon>Sphingomonas</taxon>
    </lineage>
</organism>
<dbReference type="RefSeq" id="WP_408078651.1">
    <property type="nucleotide sequence ID" value="NZ_JBELQC010000001.1"/>
</dbReference>
<dbReference type="SUPFAM" id="SSF51391">
    <property type="entry name" value="Thiamin phosphate synthase"/>
    <property type="match status" value="1"/>
</dbReference>
<evidence type="ECO:0000313" key="2">
    <source>
        <dbReference type="EMBL" id="MFL9840237.1"/>
    </source>
</evidence>
<dbReference type="CDD" id="cd00564">
    <property type="entry name" value="TMP_TenI"/>
    <property type="match status" value="1"/>
</dbReference>
<dbReference type="Gene3D" id="3.20.20.70">
    <property type="entry name" value="Aldolase class I"/>
    <property type="match status" value="1"/>
</dbReference>
<dbReference type="InterPro" id="IPR036206">
    <property type="entry name" value="ThiamineP_synth_sf"/>
</dbReference>
<dbReference type="Proteomes" id="UP001629244">
    <property type="component" value="Unassembled WGS sequence"/>
</dbReference>
<proteinExistence type="predicted"/>
<accession>A0ABW8YK16</accession>
<sequence>MTDERLSDALWEALEALPPGSGIVFRHYATPPVERRALLTRMRRVARRRRLTLVVAGRTPGQGAEGRHGRQSGALTAPVHSLKEAVTASRAGARLLFVSPVYPTRSHPDAQALGRVRLGLMIRGLTVPVIALGGMNEQRWRALKPLGIYGWAGIDAWVPDQKRIAVPT</sequence>
<evidence type="ECO:0000259" key="1">
    <source>
        <dbReference type="Pfam" id="PF02581"/>
    </source>
</evidence>
<feature type="domain" description="Thiamine phosphate synthase/TenI" evidence="1">
    <location>
        <begin position="75"/>
        <end position="156"/>
    </location>
</feature>
<dbReference type="EMBL" id="JBELQC010000001">
    <property type="protein sequence ID" value="MFL9840237.1"/>
    <property type="molecule type" value="Genomic_DNA"/>
</dbReference>